<accession>A0A6G4WSE9</accession>
<sequence>MAGVLDVPRLAAGTGLQPPLAVPVEAASGSLVAGGRDGDVLDPGIHADELPGLVLLRLGRLARGGQIEDAVPLDQAGLALAVLLERRQRLGRATKAHILDRAQRRTERGREVPAEADERAVRVERGLGEQFTAEEWQTLEFLDAARPK</sequence>
<dbReference type="EMBL" id="JAAKZZ010000031">
    <property type="protein sequence ID" value="NGO67772.1"/>
    <property type="molecule type" value="Genomic_DNA"/>
</dbReference>
<reference evidence="1 2" key="1">
    <citation type="submission" date="2020-02" db="EMBL/GenBank/DDBJ databases">
        <title>Whole-genome analyses of novel actinobacteria.</title>
        <authorList>
            <person name="Sahin N."/>
            <person name="Tatar D."/>
        </authorList>
    </citation>
    <scope>NUCLEOTIDE SEQUENCE [LARGE SCALE GENOMIC DNA]</scope>
    <source>
        <strain evidence="1 2">SB3404</strain>
    </source>
</reference>
<keyword evidence="2" id="KW-1185">Reference proteome</keyword>
<name>A0A6G4WSE9_9ACTN</name>
<organism evidence="1 2">
    <name type="scientific">Streptomyces boncukensis</name>
    <dbReference type="NCBI Taxonomy" id="2711219"/>
    <lineage>
        <taxon>Bacteria</taxon>
        <taxon>Bacillati</taxon>
        <taxon>Actinomycetota</taxon>
        <taxon>Actinomycetes</taxon>
        <taxon>Kitasatosporales</taxon>
        <taxon>Streptomycetaceae</taxon>
        <taxon>Streptomyces</taxon>
    </lineage>
</organism>
<evidence type="ECO:0000313" key="1">
    <source>
        <dbReference type="EMBL" id="NGO67772.1"/>
    </source>
</evidence>
<dbReference type="AlphaFoldDB" id="A0A6G4WSE9"/>
<protein>
    <submittedName>
        <fullName evidence="1">Uncharacterized protein</fullName>
    </submittedName>
</protein>
<evidence type="ECO:0000313" key="2">
    <source>
        <dbReference type="Proteomes" id="UP000477722"/>
    </source>
</evidence>
<comment type="caution">
    <text evidence="1">The sequence shown here is derived from an EMBL/GenBank/DDBJ whole genome shotgun (WGS) entry which is preliminary data.</text>
</comment>
<dbReference type="Proteomes" id="UP000477722">
    <property type="component" value="Unassembled WGS sequence"/>
</dbReference>
<gene>
    <name evidence="1" type="ORF">G5C65_05255</name>
</gene>
<dbReference type="RefSeq" id="WP_165297428.1">
    <property type="nucleotide sequence ID" value="NZ_JAAKZZ010000031.1"/>
</dbReference>
<proteinExistence type="predicted"/>